<dbReference type="Pfam" id="PF12802">
    <property type="entry name" value="MarR_2"/>
    <property type="match status" value="1"/>
</dbReference>
<gene>
    <name evidence="2" type="ORF">A2845_02675</name>
</gene>
<proteinExistence type="predicted"/>
<comment type="caution">
    <text evidence="2">The sequence shown here is derived from an EMBL/GenBank/DDBJ whole genome shotgun (WGS) entry which is preliminary data.</text>
</comment>
<dbReference type="InterPro" id="IPR036388">
    <property type="entry name" value="WH-like_DNA-bd_sf"/>
</dbReference>
<dbReference type="SUPFAM" id="SSF46785">
    <property type="entry name" value="Winged helix' DNA-binding domain"/>
    <property type="match status" value="1"/>
</dbReference>
<evidence type="ECO:0000259" key="1">
    <source>
        <dbReference type="PROSITE" id="PS50995"/>
    </source>
</evidence>
<dbReference type="AlphaFoldDB" id="A0A1G2CX27"/>
<evidence type="ECO:0000313" key="2">
    <source>
        <dbReference type="EMBL" id="OGZ05201.1"/>
    </source>
</evidence>
<dbReference type="Gene3D" id="1.10.10.10">
    <property type="entry name" value="Winged helix-like DNA-binding domain superfamily/Winged helix DNA-binding domain"/>
    <property type="match status" value="1"/>
</dbReference>
<dbReference type="InterPro" id="IPR039422">
    <property type="entry name" value="MarR/SlyA-like"/>
</dbReference>
<dbReference type="PANTHER" id="PTHR33164:SF106">
    <property type="entry name" value="TRANSCRIPTIONAL REGULATORY PROTEIN"/>
    <property type="match status" value="1"/>
</dbReference>
<evidence type="ECO:0000313" key="3">
    <source>
        <dbReference type="Proteomes" id="UP000177122"/>
    </source>
</evidence>
<sequence>MERKETIEKLIASIHKETRAAGLFVHTISEITGIHSTDIRCLEFLSEAHSATAGELGRATGLTTGAVTAMIDRLENGGFVKREADKKDRRKIIIRLLGIPKKLKLVREMFSKQIPDILAEYNTAELLLIANWNIKMAAVFHEKISKLKAKD</sequence>
<dbReference type="InterPro" id="IPR036390">
    <property type="entry name" value="WH_DNA-bd_sf"/>
</dbReference>
<dbReference type="SMART" id="SM00347">
    <property type="entry name" value="HTH_MARR"/>
    <property type="match status" value="1"/>
</dbReference>
<protein>
    <recommendedName>
        <fullName evidence="1">HTH marR-type domain-containing protein</fullName>
    </recommendedName>
</protein>
<feature type="domain" description="HTH marR-type" evidence="1">
    <location>
        <begin position="7"/>
        <end position="138"/>
    </location>
</feature>
<dbReference type="PANTHER" id="PTHR33164">
    <property type="entry name" value="TRANSCRIPTIONAL REGULATOR, MARR FAMILY"/>
    <property type="match status" value="1"/>
</dbReference>
<reference evidence="2 3" key="1">
    <citation type="journal article" date="2016" name="Nat. Commun.">
        <title>Thousands of microbial genomes shed light on interconnected biogeochemical processes in an aquifer system.</title>
        <authorList>
            <person name="Anantharaman K."/>
            <person name="Brown C.T."/>
            <person name="Hug L.A."/>
            <person name="Sharon I."/>
            <person name="Castelle C.J."/>
            <person name="Probst A.J."/>
            <person name="Thomas B.C."/>
            <person name="Singh A."/>
            <person name="Wilkins M.J."/>
            <person name="Karaoz U."/>
            <person name="Brodie E.L."/>
            <person name="Williams K.H."/>
            <person name="Hubbard S.S."/>
            <person name="Banfield J.F."/>
        </authorList>
    </citation>
    <scope>NUCLEOTIDE SEQUENCE [LARGE SCALE GENOMIC DNA]</scope>
</reference>
<name>A0A1G2CX27_9BACT</name>
<organism evidence="2 3">
    <name type="scientific">Candidatus Lloydbacteria bacterium RIFCSPHIGHO2_01_FULL_49_22</name>
    <dbReference type="NCBI Taxonomy" id="1798658"/>
    <lineage>
        <taxon>Bacteria</taxon>
        <taxon>Candidatus Lloydiibacteriota</taxon>
    </lineage>
</organism>
<dbReference type="EMBL" id="MHLI01000015">
    <property type="protein sequence ID" value="OGZ05201.1"/>
    <property type="molecule type" value="Genomic_DNA"/>
</dbReference>
<dbReference type="Proteomes" id="UP000177122">
    <property type="component" value="Unassembled WGS sequence"/>
</dbReference>
<dbReference type="InterPro" id="IPR000835">
    <property type="entry name" value="HTH_MarR-typ"/>
</dbReference>
<dbReference type="GO" id="GO:0003700">
    <property type="term" value="F:DNA-binding transcription factor activity"/>
    <property type="evidence" value="ECO:0007669"/>
    <property type="project" value="InterPro"/>
</dbReference>
<dbReference type="GO" id="GO:0006950">
    <property type="term" value="P:response to stress"/>
    <property type="evidence" value="ECO:0007669"/>
    <property type="project" value="TreeGrafter"/>
</dbReference>
<dbReference type="PROSITE" id="PS50995">
    <property type="entry name" value="HTH_MARR_2"/>
    <property type="match status" value="1"/>
</dbReference>
<accession>A0A1G2CX27</accession>